<evidence type="ECO:0000313" key="5">
    <source>
        <dbReference type="Proteomes" id="UP000559117"/>
    </source>
</evidence>
<keyword evidence="5" id="KW-1185">Reference proteome</keyword>
<dbReference type="AlphaFoldDB" id="A0A840UUC8"/>
<dbReference type="EMBL" id="JACHFH010000019">
    <property type="protein sequence ID" value="MBB5336543.1"/>
    <property type="molecule type" value="Genomic_DNA"/>
</dbReference>
<proteinExistence type="predicted"/>
<dbReference type="GO" id="GO:0006654">
    <property type="term" value="P:phosphatidic acid biosynthetic process"/>
    <property type="evidence" value="ECO:0007669"/>
    <property type="project" value="TreeGrafter"/>
</dbReference>
<dbReference type="SUPFAM" id="SSF69593">
    <property type="entry name" value="Glycerol-3-phosphate (1)-acyltransferase"/>
    <property type="match status" value="1"/>
</dbReference>
<dbReference type="CDD" id="cd07989">
    <property type="entry name" value="LPLAT_AGPAT-like"/>
    <property type="match status" value="1"/>
</dbReference>
<accession>A0A840UUC8</accession>
<dbReference type="SMART" id="SM00563">
    <property type="entry name" value="PlsC"/>
    <property type="match status" value="1"/>
</dbReference>
<dbReference type="PANTHER" id="PTHR10434:SF11">
    <property type="entry name" value="1-ACYL-SN-GLYCEROL-3-PHOSPHATE ACYLTRANSFERASE"/>
    <property type="match status" value="1"/>
</dbReference>
<evidence type="ECO:0000256" key="2">
    <source>
        <dbReference type="ARBA" id="ARBA00023315"/>
    </source>
</evidence>
<dbReference type="Pfam" id="PF01553">
    <property type="entry name" value="Acyltransferase"/>
    <property type="match status" value="1"/>
</dbReference>
<evidence type="ECO:0000313" key="4">
    <source>
        <dbReference type="EMBL" id="MBB5336543.1"/>
    </source>
</evidence>
<dbReference type="Proteomes" id="UP000559117">
    <property type="component" value="Unassembled WGS sequence"/>
</dbReference>
<organism evidence="4 5">
    <name type="scientific">Pectinatus brassicae</name>
    <dbReference type="NCBI Taxonomy" id="862415"/>
    <lineage>
        <taxon>Bacteria</taxon>
        <taxon>Bacillati</taxon>
        <taxon>Bacillota</taxon>
        <taxon>Negativicutes</taxon>
        <taxon>Selenomonadales</taxon>
        <taxon>Selenomonadaceae</taxon>
        <taxon>Pectinatus</taxon>
    </lineage>
</organism>
<dbReference type="RefSeq" id="WP_183861566.1">
    <property type="nucleotide sequence ID" value="NZ_JACHFH010000019.1"/>
</dbReference>
<keyword evidence="2 4" id="KW-0012">Acyltransferase</keyword>
<sequence>MNFGYRFLHRFFYIIYKVFFSAKSYNAQEVPYDGGLIIAANHLSNWDPMLISCFLKRPVGYMAKQELFNVPVLGMALKNLYSFPVRRGAFDKTAIKTAINRLKGGECMGVFPEGHRSKDGKMQQAATGVALIAAKTQVPVIPTAVINTNKIFKLGSFFPVIKVIYGQPLYYTGDKVDKAQLQEFTDKIMQQIQNLINSDKT</sequence>
<gene>
    <name evidence="4" type="ORF">HNR32_001693</name>
</gene>
<evidence type="ECO:0000259" key="3">
    <source>
        <dbReference type="SMART" id="SM00563"/>
    </source>
</evidence>
<reference evidence="4 5" key="1">
    <citation type="submission" date="2020-08" db="EMBL/GenBank/DDBJ databases">
        <title>Genomic Encyclopedia of Type Strains, Phase IV (KMG-IV): sequencing the most valuable type-strain genomes for metagenomic binning, comparative biology and taxonomic classification.</title>
        <authorList>
            <person name="Goeker M."/>
        </authorList>
    </citation>
    <scope>NUCLEOTIDE SEQUENCE [LARGE SCALE GENOMIC DNA]</scope>
    <source>
        <strain evidence="4 5">DSM 24661</strain>
    </source>
</reference>
<comment type="caution">
    <text evidence="4">The sequence shown here is derived from an EMBL/GenBank/DDBJ whole genome shotgun (WGS) entry which is preliminary data.</text>
</comment>
<name>A0A840UUC8_9FIRM</name>
<keyword evidence="1 4" id="KW-0808">Transferase</keyword>
<evidence type="ECO:0000256" key="1">
    <source>
        <dbReference type="ARBA" id="ARBA00022679"/>
    </source>
</evidence>
<dbReference type="PANTHER" id="PTHR10434">
    <property type="entry name" value="1-ACYL-SN-GLYCEROL-3-PHOSPHATE ACYLTRANSFERASE"/>
    <property type="match status" value="1"/>
</dbReference>
<feature type="domain" description="Phospholipid/glycerol acyltransferase" evidence="3">
    <location>
        <begin position="36"/>
        <end position="148"/>
    </location>
</feature>
<dbReference type="GO" id="GO:0003841">
    <property type="term" value="F:1-acylglycerol-3-phosphate O-acyltransferase activity"/>
    <property type="evidence" value="ECO:0007669"/>
    <property type="project" value="UniProtKB-EC"/>
</dbReference>
<dbReference type="EC" id="2.3.1.51" evidence="4"/>
<protein>
    <submittedName>
        <fullName evidence="4">1-acyl-sn-glycerol-3-phosphate acyltransferase</fullName>
        <ecNumber evidence="4">2.3.1.51</ecNumber>
    </submittedName>
</protein>
<dbReference type="InterPro" id="IPR002123">
    <property type="entry name" value="Plipid/glycerol_acylTrfase"/>
</dbReference>